<evidence type="ECO:0000313" key="6">
    <source>
        <dbReference type="Proteomes" id="UP000004259"/>
    </source>
</evidence>
<dbReference type="InterPro" id="IPR003593">
    <property type="entry name" value="AAA+_ATPase"/>
</dbReference>
<evidence type="ECO:0000256" key="1">
    <source>
        <dbReference type="ARBA" id="ARBA00006611"/>
    </source>
</evidence>
<evidence type="ECO:0000256" key="2">
    <source>
        <dbReference type="ARBA" id="ARBA00022741"/>
    </source>
</evidence>
<dbReference type="InterPro" id="IPR001482">
    <property type="entry name" value="T2SS/T4SS_dom"/>
</dbReference>
<reference evidence="5 6" key="1">
    <citation type="submission" date="2011-02" db="EMBL/GenBank/DDBJ databases">
        <authorList>
            <person name="Nelson K.E."/>
            <person name="Sutton G."/>
            <person name="Torralba M."/>
            <person name="Durkin S."/>
            <person name="Harkins D."/>
            <person name="Montgomery R."/>
            <person name="Ziemer C."/>
            <person name="Klaassens E."/>
            <person name="Ocuiv P."/>
            <person name="Morrison M."/>
        </authorList>
    </citation>
    <scope>NUCLEOTIDE SEQUENCE [LARGE SCALE GENOMIC DNA]</scope>
    <source>
        <strain evidence="5 6">8</strain>
    </source>
</reference>
<evidence type="ECO:0000259" key="4">
    <source>
        <dbReference type="PROSITE" id="PS00662"/>
    </source>
</evidence>
<evidence type="ECO:0000256" key="3">
    <source>
        <dbReference type="ARBA" id="ARBA00022840"/>
    </source>
</evidence>
<dbReference type="InterPro" id="IPR027417">
    <property type="entry name" value="P-loop_NTPase"/>
</dbReference>
<evidence type="ECO:0000313" key="5">
    <source>
        <dbReference type="EMBL" id="EGC03624.1"/>
    </source>
</evidence>
<gene>
    <name evidence="5" type="ORF">CUS_7956</name>
</gene>
<dbReference type="GO" id="GO:0005524">
    <property type="term" value="F:ATP binding"/>
    <property type="evidence" value="ECO:0007669"/>
    <property type="project" value="UniProtKB-KW"/>
</dbReference>
<proteinExistence type="inferred from homology"/>
<dbReference type="OrthoDB" id="9808272at2"/>
<dbReference type="PANTHER" id="PTHR30258:SF1">
    <property type="entry name" value="PROTEIN TRANSPORT PROTEIN HOFB HOMOLOG"/>
    <property type="match status" value="1"/>
</dbReference>
<dbReference type="EMBL" id="ADKM02000062">
    <property type="protein sequence ID" value="EGC03624.1"/>
    <property type="molecule type" value="Genomic_DNA"/>
</dbReference>
<dbReference type="AlphaFoldDB" id="E9SAJ4"/>
<dbReference type="GO" id="GO:0016887">
    <property type="term" value="F:ATP hydrolysis activity"/>
    <property type="evidence" value="ECO:0007669"/>
    <property type="project" value="TreeGrafter"/>
</dbReference>
<dbReference type="SUPFAM" id="SSF52540">
    <property type="entry name" value="P-loop containing nucleoside triphosphate hydrolases"/>
    <property type="match status" value="1"/>
</dbReference>
<dbReference type="GO" id="GO:0005886">
    <property type="term" value="C:plasma membrane"/>
    <property type="evidence" value="ECO:0007669"/>
    <property type="project" value="TreeGrafter"/>
</dbReference>
<keyword evidence="2" id="KW-0547">Nucleotide-binding</keyword>
<dbReference type="eggNOG" id="COG2804">
    <property type="taxonomic scope" value="Bacteria"/>
</dbReference>
<dbReference type="PROSITE" id="PS00662">
    <property type="entry name" value="T2SP_E"/>
    <property type="match status" value="1"/>
</dbReference>
<organism evidence="5 6">
    <name type="scientific">Ruminococcus albus 8</name>
    <dbReference type="NCBI Taxonomy" id="246199"/>
    <lineage>
        <taxon>Bacteria</taxon>
        <taxon>Bacillati</taxon>
        <taxon>Bacillota</taxon>
        <taxon>Clostridia</taxon>
        <taxon>Eubacteriales</taxon>
        <taxon>Oscillospiraceae</taxon>
        <taxon>Ruminococcus</taxon>
    </lineage>
</organism>
<dbReference type="Pfam" id="PF05157">
    <property type="entry name" value="MshEN"/>
    <property type="match status" value="1"/>
</dbReference>
<keyword evidence="6" id="KW-1185">Reference proteome</keyword>
<dbReference type="FunFam" id="3.40.50.300:FF:000398">
    <property type="entry name" value="Type IV pilus assembly ATPase PilB"/>
    <property type="match status" value="1"/>
</dbReference>
<dbReference type="InterPro" id="IPR007831">
    <property type="entry name" value="T2SS_GspE_N"/>
</dbReference>
<dbReference type="STRING" id="246199.CUS_7956"/>
<comment type="similarity">
    <text evidence="1">Belongs to the GSP E family.</text>
</comment>
<dbReference type="Gene3D" id="3.40.50.300">
    <property type="entry name" value="P-loop containing nucleotide triphosphate hydrolases"/>
    <property type="match status" value="1"/>
</dbReference>
<accession>E9SAJ4</accession>
<dbReference type="PANTHER" id="PTHR30258">
    <property type="entry name" value="TYPE II SECRETION SYSTEM PROTEIN GSPE-RELATED"/>
    <property type="match status" value="1"/>
</dbReference>
<sequence>MRNGPIGQYLVEKGLLSEEDLKAVLDRQKAEGNGKKFGDLVIEMKLVSDVDFAKTLAERMNVEFVDIDNTPLNAEIVKMIPEQTARKYNVIAVRKIGRRMIVATDDPMNFYIFEDLRVQTGCNITAHLATKSAINRAIGKMYSEGAAAKVAEEATAEKEEESINLNEIDLSSDRVDNAPIVKLATAIVEQAYRQGATDIHIEPFKDFTKIRVRVNSDLIPLMENIDARLHVSLVTRFKILSGMNIAEKRIPQDGRMSQTIDGTVVDLRVSNLPMVYGEKVVLRILAGDSSVRRIQDLGMTDYNYKRFVSCLKVPQGVVLVTGPTGSGKSTTLYAALGEIAKPNLNVITVEDPVEKKIANINQCQINEKAGMTFAAALRSILRQDPDIIMIGEMRDTETAEIGIRAAITGHLVLSTLHTNDASSTVTRLVDMGVDAYMVATSLIGVVAQRLTKVVCPNCREGYMSTPEENDLMEISESVPIYKAKGCPKCTNGYVGRTAIHEILLATPKMKEIITAGAKNEEIQELARQEGCRLLRDNVSELVQQGRTTIDELVRVTYAV</sequence>
<dbReference type="InterPro" id="IPR037257">
    <property type="entry name" value="T2SS_E_N_sf"/>
</dbReference>
<keyword evidence="3" id="KW-0067">ATP-binding</keyword>
<dbReference type="Proteomes" id="UP000004259">
    <property type="component" value="Unassembled WGS sequence"/>
</dbReference>
<dbReference type="CDD" id="cd01129">
    <property type="entry name" value="PulE-GspE-like"/>
    <property type="match status" value="1"/>
</dbReference>
<dbReference type="Gene3D" id="3.30.300.160">
    <property type="entry name" value="Type II secretion system, protein E, N-terminal domain"/>
    <property type="match status" value="1"/>
</dbReference>
<dbReference type="SUPFAM" id="SSF160246">
    <property type="entry name" value="EspE N-terminal domain-like"/>
    <property type="match status" value="1"/>
</dbReference>
<dbReference type="Gene3D" id="3.30.450.90">
    <property type="match status" value="1"/>
</dbReference>
<dbReference type="RefSeq" id="WP_002848410.1">
    <property type="nucleotide sequence ID" value="NZ_ADKM02000062.1"/>
</dbReference>
<name>E9SAJ4_RUMAL</name>
<dbReference type="SMART" id="SM00382">
    <property type="entry name" value="AAA"/>
    <property type="match status" value="1"/>
</dbReference>
<feature type="domain" description="Bacterial type II secretion system protein E" evidence="4">
    <location>
        <begin position="381"/>
        <end position="395"/>
    </location>
</feature>
<protein>
    <submittedName>
        <fullName evidence="5">Putative general secretion pathway protein E</fullName>
    </submittedName>
</protein>
<dbReference type="Pfam" id="PF00437">
    <property type="entry name" value="T2SSE"/>
    <property type="match status" value="1"/>
</dbReference>
<comment type="caution">
    <text evidence="5">The sequence shown here is derived from an EMBL/GenBank/DDBJ whole genome shotgun (WGS) entry which is preliminary data.</text>
</comment>